<evidence type="ECO:0000313" key="10">
    <source>
        <dbReference type="EMBL" id="MCZ8548498.1"/>
    </source>
</evidence>
<keyword evidence="5 8" id="KW-0812">Transmembrane</keyword>
<dbReference type="EMBL" id="JAPFQA010000029">
    <property type="protein sequence ID" value="MCZ8548498.1"/>
    <property type="molecule type" value="Genomic_DNA"/>
</dbReference>
<organism evidence="10 11">
    <name type="scientific">Mesorhizobium qingshengii</name>
    <dbReference type="NCBI Taxonomy" id="1165689"/>
    <lineage>
        <taxon>Bacteria</taxon>
        <taxon>Pseudomonadati</taxon>
        <taxon>Pseudomonadota</taxon>
        <taxon>Alphaproteobacteria</taxon>
        <taxon>Hyphomicrobiales</taxon>
        <taxon>Phyllobacteriaceae</taxon>
        <taxon>Mesorhizobium</taxon>
    </lineage>
</organism>
<accession>A0ABT4R3T5</accession>
<feature type="transmembrane region" description="Helical" evidence="8">
    <location>
        <begin position="141"/>
        <end position="160"/>
    </location>
</feature>
<evidence type="ECO:0000256" key="4">
    <source>
        <dbReference type="ARBA" id="ARBA00022519"/>
    </source>
</evidence>
<keyword evidence="3" id="KW-1003">Cell membrane</keyword>
<keyword evidence="7 8" id="KW-0472">Membrane</keyword>
<comment type="similarity">
    <text evidence="8">Belongs to the binding-protein-dependent transport system permease family.</text>
</comment>
<keyword evidence="4" id="KW-0997">Cell inner membrane</keyword>
<evidence type="ECO:0000256" key="1">
    <source>
        <dbReference type="ARBA" id="ARBA00004429"/>
    </source>
</evidence>
<dbReference type="RefSeq" id="WP_269908747.1">
    <property type="nucleotide sequence ID" value="NZ_JAPFQA010000029.1"/>
</dbReference>
<evidence type="ECO:0000256" key="5">
    <source>
        <dbReference type="ARBA" id="ARBA00022692"/>
    </source>
</evidence>
<dbReference type="SUPFAM" id="SSF161098">
    <property type="entry name" value="MetI-like"/>
    <property type="match status" value="1"/>
</dbReference>
<name>A0ABT4R3T5_9HYPH</name>
<keyword evidence="11" id="KW-1185">Reference proteome</keyword>
<dbReference type="Gene3D" id="1.10.3720.10">
    <property type="entry name" value="MetI-like"/>
    <property type="match status" value="1"/>
</dbReference>
<sequence length="267" mass="28759">MLDGFEERPLIERLKWLLAILLVIFLAAPSFIVIPMSFSSSDFLAFPPPSLSLRWYQYFLDSITWTQAARASLTAGTLTTLVSVPIGIFAAYGAMQLSQRWRLLVSGLIVLPAVIPSILIAIGLFFVLARIGMVGTMTGLVLGHVALAIPVVFVVMSAAFSQFDFSQERAARSLGARWHQAWFRVVLPQVSGPILASGLLAFVTSLDEVVVAMFISGGNNATLPKVMFTALRDKIDPTIAVVSTVLLVVATVAVVVILRKGAAALKT</sequence>
<evidence type="ECO:0000256" key="2">
    <source>
        <dbReference type="ARBA" id="ARBA00022448"/>
    </source>
</evidence>
<comment type="caution">
    <text evidence="10">The sequence shown here is derived from an EMBL/GenBank/DDBJ whole genome shotgun (WGS) entry which is preliminary data.</text>
</comment>
<feature type="domain" description="ABC transmembrane type-1" evidence="9">
    <location>
        <begin position="69"/>
        <end position="258"/>
    </location>
</feature>
<feature type="transmembrane region" description="Helical" evidence="8">
    <location>
        <begin position="104"/>
        <end position="129"/>
    </location>
</feature>
<keyword evidence="6 8" id="KW-1133">Transmembrane helix</keyword>
<comment type="subcellular location">
    <subcellularLocation>
        <location evidence="1">Cell inner membrane</location>
        <topology evidence="1">Multi-pass membrane protein</topology>
    </subcellularLocation>
    <subcellularLocation>
        <location evidence="8">Cell membrane</location>
        <topology evidence="8">Multi-pass membrane protein</topology>
    </subcellularLocation>
</comment>
<gene>
    <name evidence="10" type="ORF">OOJ09_30410</name>
</gene>
<dbReference type="Proteomes" id="UP001152178">
    <property type="component" value="Unassembled WGS sequence"/>
</dbReference>
<feature type="transmembrane region" description="Helical" evidence="8">
    <location>
        <begin position="16"/>
        <end position="38"/>
    </location>
</feature>
<evidence type="ECO:0000256" key="6">
    <source>
        <dbReference type="ARBA" id="ARBA00022989"/>
    </source>
</evidence>
<feature type="transmembrane region" description="Helical" evidence="8">
    <location>
        <begin position="238"/>
        <end position="258"/>
    </location>
</feature>
<dbReference type="PROSITE" id="PS50928">
    <property type="entry name" value="ABC_TM1"/>
    <property type="match status" value="1"/>
</dbReference>
<evidence type="ECO:0000256" key="3">
    <source>
        <dbReference type="ARBA" id="ARBA00022475"/>
    </source>
</evidence>
<dbReference type="Pfam" id="PF00528">
    <property type="entry name" value="BPD_transp_1"/>
    <property type="match status" value="1"/>
</dbReference>
<feature type="transmembrane region" description="Helical" evidence="8">
    <location>
        <begin position="71"/>
        <end position="92"/>
    </location>
</feature>
<dbReference type="InterPro" id="IPR000515">
    <property type="entry name" value="MetI-like"/>
</dbReference>
<evidence type="ECO:0000256" key="8">
    <source>
        <dbReference type="RuleBase" id="RU363032"/>
    </source>
</evidence>
<evidence type="ECO:0000256" key="7">
    <source>
        <dbReference type="ARBA" id="ARBA00023136"/>
    </source>
</evidence>
<keyword evidence="2 8" id="KW-0813">Transport</keyword>
<evidence type="ECO:0000313" key="11">
    <source>
        <dbReference type="Proteomes" id="UP001152178"/>
    </source>
</evidence>
<dbReference type="CDD" id="cd06261">
    <property type="entry name" value="TM_PBP2"/>
    <property type="match status" value="1"/>
</dbReference>
<feature type="transmembrane region" description="Helical" evidence="8">
    <location>
        <begin position="181"/>
        <end position="203"/>
    </location>
</feature>
<dbReference type="InterPro" id="IPR035906">
    <property type="entry name" value="MetI-like_sf"/>
</dbReference>
<protein>
    <submittedName>
        <fullName evidence="10">ABC transporter permease</fullName>
    </submittedName>
</protein>
<dbReference type="PANTHER" id="PTHR43357:SF4">
    <property type="entry name" value="INNER MEMBRANE ABC TRANSPORTER PERMEASE PROTEIN YDCV"/>
    <property type="match status" value="1"/>
</dbReference>
<evidence type="ECO:0000259" key="9">
    <source>
        <dbReference type="PROSITE" id="PS50928"/>
    </source>
</evidence>
<reference evidence="10" key="1">
    <citation type="submission" date="2022-11" db="EMBL/GenBank/DDBJ databases">
        <authorList>
            <person name="Coimbra C."/>
        </authorList>
    </citation>
    <scope>NUCLEOTIDE SEQUENCE</scope>
    <source>
        <strain evidence="10">Jales19</strain>
    </source>
</reference>
<proteinExistence type="inferred from homology"/>
<dbReference type="PANTHER" id="PTHR43357">
    <property type="entry name" value="INNER MEMBRANE ABC TRANSPORTER PERMEASE PROTEIN YDCV"/>
    <property type="match status" value="1"/>
</dbReference>